<organism evidence="1 2">
    <name type="scientific">Teladorsagia circumcincta</name>
    <name type="common">Brown stomach worm</name>
    <name type="synonym">Ostertagia circumcincta</name>
    <dbReference type="NCBI Taxonomy" id="45464"/>
    <lineage>
        <taxon>Eukaryota</taxon>
        <taxon>Metazoa</taxon>
        <taxon>Ecdysozoa</taxon>
        <taxon>Nematoda</taxon>
        <taxon>Chromadorea</taxon>
        <taxon>Rhabditida</taxon>
        <taxon>Rhabditina</taxon>
        <taxon>Rhabditomorpha</taxon>
        <taxon>Strongyloidea</taxon>
        <taxon>Trichostrongylidae</taxon>
        <taxon>Teladorsagia</taxon>
    </lineage>
</organism>
<dbReference type="OrthoDB" id="5813706at2759"/>
<dbReference type="AlphaFoldDB" id="A0A2G9UTK1"/>
<evidence type="ECO:0000313" key="1">
    <source>
        <dbReference type="EMBL" id="PIO73559.1"/>
    </source>
</evidence>
<dbReference type="Proteomes" id="UP000230423">
    <property type="component" value="Unassembled WGS sequence"/>
</dbReference>
<dbReference type="EMBL" id="KZ345430">
    <property type="protein sequence ID" value="PIO73559.1"/>
    <property type="molecule type" value="Genomic_DNA"/>
</dbReference>
<name>A0A2G9UTK1_TELCI</name>
<evidence type="ECO:0000313" key="2">
    <source>
        <dbReference type="Proteomes" id="UP000230423"/>
    </source>
</evidence>
<protein>
    <submittedName>
        <fullName evidence="1">Uncharacterized protein</fullName>
    </submittedName>
</protein>
<reference evidence="1 2" key="1">
    <citation type="submission" date="2015-09" db="EMBL/GenBank/DDBJ databases">
        <title>Draft genome of the parasitic nematode Teladorsagia circumcincta isolate WARC Sus (inbred).</title>
        <authorList>
            <person name="Mitreva M."/>
        </authorList>
    </citation>
    <scope>NUCLEOTIDE SEQUENCE [LARGE SCALE GENOMIC DNA]</scope>
    <source>
        <strain evidence="1 2">S</strain>
    </source>
</reference>
<keyword evidence="2" id="KW-1185">Reference proteome</keyword>
<sequence>MKPVVARCEQFVARSANTLDRDRLFQEAVYEKSSSGLVQASLSSPVGGNPRMIPNAFKLYRKKICLECSSRRCLVMSLLKYTLKNFVNVNGNVNCGVVSRVGWNRLNDEGDDELLRDVEGINQRFRRIQIESFTLRIR</sequence>
<accession>A0A2G9UTK1</accession>
<proteinExistence type="predicted"/>
<gene>
    <name evidence="1" type="ORF">TELCIR_04467</name>
</gene>